<gene>
    <name evidence="2" type="ORF">ATOP_06390</name>
</gene>
<dbReference type="EMBL" id="BQKC01000001">
    <property type="protein sequence ID" value="GJM54984.1"/>
    <property type="molecule type" value="Genomic_DNA"/>
</dbReference>
<feature type="transmembrane region" description="Helical" evidence="1">
    <location>
        <begin position="476"/>
        <end position="495"/>
    </location>
</feature>
<keyword evidence="3" id="KW-1185">Reference proteome</keyword>
<keyword evidence="1" id="KW-1133">Transmembrane helix</keyword>
<feature type="transmembrane region" description="Helical" evidence="1">
    <location>
        <begin position="440"/>
        <end position="464"/>
    </location>
</feature>
<dbReference type="AlphaFoldDB" id="A0AAV5B2A0"/>
<accession>A0AAV5B2A0</accession>
<keyword evidence="1" id="KW-0812">Transmembrane</keyword>
<evidence type="ECO:0008006" key="4">
    <source>
        <dbReference type="Google" id="ProtNLM"/>
    </source>
</evidence>
<evidence type="ECO:0000313" key="3">
    <source>
        <dbReference type="Proteomes" id="UP001055025"/>
    </source>
</evidence>
<feature type="transmembrane region" description="Helical" evidence="1">
    <location>
        <begin position="209"/>
        <end position="226"/>
    </location>
</feature>
<reference evidence="2" key="1">
    <citation type="journal article" date="2022" name="Int. J. Syst. Evol. Microbiol.">
        <title>Granulimonas faecalis gen. nov., sp. nov., and Leptogranulimonas caecicola gen. nov., sp. nov., novel lactate-producing Atopobiaceae bacteria isolated from mouse intestines, and an emended description of the family Atopobiaceae.</title>
        <authorList>
            <person name="Morinaga K."/>
            <person name="Kusada H."/>
            <person name="Sakamoto S."/>
            <person name="Murakami T."/>
            <person name="Toyoda A."/>
            <person name="Mori H."/>
            <person name="Meng X.Y."/>
            <person name="Takashino M."/>
            <person name="Murotomi K."/>
            <person name="Tamaki H."/>
        </authorList>
    </citation>
    <scope>NUCLEOTIDE SEQUENCE</scope>
    <source>
        <strain evidence="2">OPF53</strain>
    </source>
</reference>
<protein>
    <recommendedName>
        <fullName evidence="4">DUF2142 domain-containing protein</fullName>
    </recommendedName>
</protein>
<feature type="transmembrane region" description="Helical" evidence="1">
    <location>
        <begin position="366"/>
        <end position="389"/>
    </location>
</feature>
<feature type="transmembrane region" description="Helical" evidence="1">
    <location>
        <begin position="525"/>
        <end position="544"/>
    </location>
</feature>
<dbReference type="Pfam" id="PF09913">
    <property type="entry name" value="DUF2142"/>
    <property type="match status" value="1"/>
</dbReference>
<name>A0AAV5B2A0_9ACTN</name>
<evidence type="ECO:0000313" key="2">
    <source>
        <dbReference type="EMBL" id="GJM54984.1"/>
    </source>
</evidence>
<evidence type="ECO:0000256" key="1">
    <source>
        <dbReference type="SAM" id="Phobius"/>
    </source>
</evidence>
<feature type="transmembrane region" description="Helical" evidence="1">
    <location>
        <begin position="321"/>
        <end position="345"/>
    </location>
</feature>
<comment type="caution">
    <text evidence="2">The sequence shown here is derived from an EMBL/GenBank/DDBJ whole genome shotgun (WGS) entry which is preliminary data.</text>
</comment>
<feature type="transmembrane region" description="Helical" evidence="1">
    <location>
        <begin position="67"/>
        <end position="87"/>
    </location>
</feature>
<feature type="transmembrane region" description="Helical" evidence="1">
    <location>
        <begin position="282"/>
        <end position="309"/>
    </location>
</feature>
<organism evidence="2 3">
    <name type="scientific">Granulimonas faecalis</name>
    <dbReference type="NCBI Taxonomy" id="2894155"/>
    <lineage>
        <taxon>Bacteria</taxon>
        <taxon>Bacillati</taxon>
        <taxon>Actinomycetota</taxon>
        <taxon>Coriobacteriia</taxon>
        <taxon>Coriobacteriales</taxon>
        <taxon>Kribbibacteriaceae</taxon>
        <taxon>Granulimonas</taxon>
    </lineage>
</organism>
<dbReference type="InterPro" id="IPR018674">
    <property type="entry name" value="DUF2142_membrane"/>
</dbReference>
<dbReference type="Proteomes" id="UP001055025">
    <property type="component" value="Unassembled WGS sequence"/>
</dbReference>
<dbReference type="PROSITE" id="PS51257">
    <property type="entry name" value="PROKAR_LIPOPROTEIN"/>
    <property type="match status" value="1"/>
</dbReference>
<feature type="transmembrane region" description="Helical" evidence="1">
    <location>
        <begin position="409"/>
        <end position="428"/>
    </location>
</feature>
<dbReference type="RefSeq" id="WP_265590639.1">
    <property type="nucleotide sequence ID" value="NZ_BQKC01000001.1"/>
</dbReference>
<feature type="transmembrane region" description="Helical" evidence="1">
    <location>
        <begin position="232"/>
        <end position="251"/>
    </location>
</feature>
<sequence>MAEASRRRVAPWVLAAGLATLAALLWLACSTLGGMAWRDALFPTVLVPSALLVGLRRRALAAHPGAAVLAVVLPVGLLLCAYMPAIVSVSWDGYVHYRAANRIAQGRVTVSSLADDVLYDMDGIYDVGLYPLGTSDDDWHPNWESILSEEGMDHANERFEELDEVVSTRKTNVTPWEPTTLGRLPNALGLAVGDLLGAPVLARLFLGRVCNLLVYAAVMALAASWLRRGGWVVFAVAVTPTLVFMACNYSYDPFAISLVTLAASRFVGELQRPNERLTAGRAAWILVPFLVGTVTKAVFVASALMLLFMPRTKFSDDRGHRAWVCACCATAAAVLATFAVPFLLAGGSVGADTRGGAADIDSRRQLAFLLTHPVTYLATLVGSFLRAFNPVAVFQQLPVNLCYLPMPEGWPLMAAGWFCLALSAALLDRGPVDDRWRGPAVGWGTFAGIALSLVLMATALYLGYTDVGAPLVGGIQVRYLLFEISPFLLVCLNLGTGPRRRLEGRLEAAGGAGPARRAMGALPQAALWAGFCLLWAVTAFGFLVRF</sequence>
<keyword evidence="1" id="KW-0472">Membrane</keyword>
<proteinExistence type="predicted"/>